<dbReference type="InterPro" id="IPR009057">
    <property type="entry name" value="Homeodomain-like_sf"/>
</dbReference>
<proteinExistence type="predicted"/>
<evidence type="ECO:0000313" key="4">
    <source>
        <dbReference type="EMBL" id="MTB97465.1"/>
    </source>
</evidence>
<dbReference type="Proteomes" id="UP000433406">
    <property type="component" value="Unassembled WGS sequence"/>
</dbReference>
<dbReference type="InterPro" id="IPR018060">
    <property type="entry name" value="HTH_AraC"/>
</dbReference>
<protein>
    <submittedName>
        <fullName evidence="4">Helix-turn-helix domain-containing protein</fullName>
    </submittedName>
</protein>
<dbReference type="Gene3D" id="1.10.10.60">
    <property type="entry name" value="Homeodomain-like"/>
    <property type="match status" value="1"/>
</dbReference>
<dbReference type="GO" id="GO:0003700">
    <property type="term" value="F:DNA-binding transcription factor activity"/>
    <property type="evidence" value="ECO:0007669"/>
    <property type="project" value="InterPro"/>
</dbReference>
<keyword evidence="3" id="KW-0804">Transcription</keyword>
<dbReference type="SMART" id="SM00342">
    <property type="entry name" value="HTH_ARAC"/>
    <property type="match status" value="1"/>
</dbReference>
<evidence type="ECO:0000256" key="2">
    <source>
        <dbReference type="ARBA" id="ARBA00023125"/>
    </source>
</evidence>
<dbReference type="Pfam" id="PF12833">
    <property type="entry name" value="HTH_18"/>
    <property type="match status" value="1"/>
</dbReference>
<dbReference type="PANTHER" id="PTHR46796:SF15">
    <property type="entry name" value="BLL1074 PROTEIN"/>
    <property type="match status" value="1"/>
</dbReference>
<comment type="caution">
    <text evidence="4">The sequence shown here is derived from an EMBL/GenBank/DDBJ whole genome shotgun (WGS) entry which is preliminary data.</text>
</comment>
<gene>
    <name evidence="4" type="ORF">GGQ22_20590</name>
</gene>
<organism evidence="4 5">
    <name type="scientific">Nocardioides marmotae</name>
    <dbReference type="NCBI Taxonomy" id="2663857"/>
    <lineage>
        <taxon>Bacteria</taxon>
        <taxon>Bacillati</taxon>
        <taxon>Actinomycetota</taxon>
        <taxon>Actinomycetes</taxon>
        <taxon>Propionibacteriales</taxon>
        <taxon>Nocardioidaceae</taxon>
        <taxon>Nocardioides</taxon>
    </lineage>
</organism>
<accession>A0A6I3JHD7</accession>
<keyword evidence="5" id="KW-1185">Reference proteome</keyword>
<dbReference type="InterPro" id="IPR050204">
    <property type="entry name" value="AraC_XylS_family_regulators"/>
</dbReference>
<dbReference type="SUPFAM" id="SSF46689">
    <property type="entry name" value="Homeodomain-like"/>
    <property type="match status" value="1"/>
</dbReference>
<dbReference type="PROSITE" id="PS01124">
    <property type="entry name" value="HTH_ARAC_FAMILY_2"/>
    <property type="match status" value="1"/>
</dbReference>
<dbReference type="PANTHER" id="PTHR46796">
    <property type="entry name" value="HTH-TYPE TRANSCRIPTIONAL ACTIVATOR RHAS-RELATED"/>
    <property type="match status" value="1"/>
</dbReference>
<sequence>MSYDVDLGAAGSHRGLPSSQLTLVLPADDPLDVAWAGEPGSRTVAWSSVSGLHTGPARIRHDGHQRGVQLALTPLGARALLGMPAAELAGRLLSLPDLAPALAPGLRHLPERLAETPHERRAALVAAALADQARRRAPVALRPEVARALALLARGRTVAATAAEVGYSRRHLAQLVRAETGLTPKQLHRIGRFERSRDLLGRRRLAEVAAACGYADQAHLTREWTALAGCPPSAWISEELPFVQDTAAAGAAR</sequence>
<reference evidence="4 5" key="1">
    <citation type="submission" date="2019-10" db="EMBL/GenBank/DDBJ databases">
        <title>Nocardioides novel species isolated from the excrement of Marmot.</title>
        <authorList>
            <person name="Zhang G."/>
        </authorList>
    </citation>
    <scope>NUCLEOTIDE SEQUENCE [LARGE SCALE GENOMIC DNA]</scope>
    <source>
        <strain evidence="5">zg-579</strain>
    </source>
</reference>
<evidence type="ECO:0000256" key="3">
    <source>
        <dbReference type="ARBA" id="ARBA00023163"/>
    </source>
</evidence>
<dbReference type="AlphaFoldDB" id="A0A6I3JHD7"/>
<dbReference type="EMBL" id="WLCI01000024">
    <property type="protein sequence ID" value="MTB97465.1"/>
    <property type="molecule type" value="Genomic_DNA"/>
</dbReference>
<evidence type="ECO:0000256" key="1">
    <source>
        <dbReference type="ARBA" id="ARBA00023015"/>
    </source>
</evidence>
<evidence type="ECO:0000313" key="5">
    <source>
        <dbReference type="Proteomes" id="UP000433406"/>
    </source>
</evidence>
<dbReference type="GO" id="GO:0043565">
    <property type="term" value="F:sequence-specific DNA binding"/>
    <property type="evidence" value="ECO:0007669"/>
    <property type="project" value="InterPro"/>
</dbReference>
<keyword evidence="1" id="KW-0805">Transcription regulation</keyword>
<name>A0A6I3JHD7_9ACTN</name>
<keyword evidence="2" id="KW-0238">DNA-binding</keyword>